<dbReference type="Proteomes" id="UP000000745">
    <property type="component" value="Chromosome"/>
</dbReference>
<evidence type="ECO:0000313" key="1">
    <source>
        <dbReference type="EMBL" id="CAQ90805.1"/>
    </source>
</evidence>
<dbReference type="AlphaFoldDB" id="B7LS62"/>
<proteinExistence type="predicted"/>
<dbReference type="EMBL" id="CU928158">
    <property type="protein sequence ID" value="CAQ90805.1"/>
    <property type="molecule type" value="Genomic_DNA"/>
</dbReference>
<organism evidence="1 2">
    <name type="scientific">Escherichia fergusonii (strain ATCC 35469 / DSM 13698 / CCUG 18766 / IAM 14443 / JCM 21226 / LMG 7866 / NBRC 102419 / NCTC 12128 / CDC 0568-73)</name>
    <dbReference type="NCBI Taxonomy" id="585054"/>
    <lineage>
        <taxon>Bacteria</taxon>
        <taxon>Pseudomonadati</taxon>
        <taxon>Pseudomonadota</taxon>
        <taxon>Gammaproteobacteria</taxon>
        <taxon>Enterobacterales</taxon>
        <taxon>Enterobacteriaceae</taxon>
        <taxon>Escherichia</taxon>
    </lineage>
</organism>
<sequence length="24" mass="2411">MVVVPAPLDPVTAMTGCLADIVTP</sequence>
<dbReference type="KEGG" id="efe:EFER_3327"/>
<name>B7LS62_ESCF3</name>
<gene>
    <name evidence="1" type="ordered locus">EFER_3327</name>
</gene>
<dbReference type="HOGENOM" id="CLU_3420951_0_0_6"/>
<keyword evidence="2" id="KW-1185">Reference proteome</keyword>
<protein>
    <submittedName>
        <fullName evidence="1">Uncharacterized protein</fullName>
    </submittedName>
</protein>
<evidence type="ECO:0000313" key="2">
    <source>
        <dbReference type="Proteomes" id="UP000000745"/>
    </source>
</evidence>
<accession>B7LS62</accession>
<reference evidence="2" key="1">
    <citation type="journal article" date="2009" name="PLoS Genet.">
        <title>Organised genome dynamics in the Escherichia coli species results in highly diverse adaptive paths.</title>
        <authorList>
            <person name="Touchon M."/>
            <person name="Hoede C."/>
            <person name="Tenaillon O."/>
            <person name="Barbe V."/>
            <person name="Baeriswyl S."/>
            <person name="Bidet P."/>
            <person name="Bingen E."/>
            <person name="Bonacorsi S."/>
            <person name="Bouchier C."/>
            <person name="Bouvet O."/>
            <person name="Calteau A."/>
            <person name="Chiapello H."/>
            <person name="Clermont O."/>
            <person name="Cruveiller S."/>
            <person name="Danchin A."/>
            <person name="Diard M."/>
            <person name="Dossat C."/>
            <person name="Karoui M.E."/>
            <person name="Frapy E."/>
            <person name="Garry L."/>
            <person name="Ghigo J.M."/>
            <person name="Gilles A.M."/>
            <person name="Johnson J."/>
            <person name="Le Bouguenec C."/>
            <person name="Lescat M."/>
            <person name="Mangenot S."/>
            <person name="Martinez-Jehanne V."/>
            <person name="Matic I."/>
            <person name="Nassif X."/>
            <person name="Oztas S."/>
            <person name="Petit M.A."/>
            <person name="Pichon C."/>
            <person name="Rouy Z."/>
            <person name="Ruf C.S."/>
            <person name="Schneider D."/>
            <person name="Tourret J."/>
            <person name="Vacherie B."/>
            <person name="Vallenet D."/>
            <person name="Medigue C."/>
            <person name="Rocha E.P.C."/>
            <person name="Denamur E."/>
        </authorList>
    </citation>
    <scope>NUCLEOTIDE SEQUENCE [LARGE SCALE GENOMIC DNA]</scope>
    <source>
        <strain evidence="2">ATCC 35469 / DSM 13698 / BCRC 15582 / CCUG 18766 / IAM 14443 / JCM 21226 / LMG 7866 / NBRC 102419 / NCTC 12128 / CDC 0568-73</strain>
    </source>
</reference>